<gene>
    <name evidence="6" type="ORF">DEO72_LG11g1092</name>
</gene>
<dbReference type="AlphaFoldDB" id="A0A4D6NN60"/>
<evidence type="ECO:0000256" key="5">
    <source>
        <dbReference type="SAM" id="SignalP"/>
    </source>
</evidence>
<feature type="chain" id="PRO_5020039335" description="Protein CHUP1" evidence="5">
    <location>
        <begin position="16"/>
        <end position="511"/>
    </location>
</feature>
<reference evidence="6 7" key="1">
    <citation type="submission" date="2019-04" db="EMBL/GenBank/DDBJ databases">
        <title>An improved genome assembly and genetic linkage map for asparagus bean, Vigna unguiculata ssp. sesquipedialis.</title>
        <authorList>
            <person name="Xia Q."/>
            <person name="Zhang R."/>
            <person name="Dong Y."/>
        </authorList>
    </citation>
    <scope>NUCLEOTIDE SEQUENCE [LARGE SCALE GENOMIC DNA]</scope>
    <source>
        <tissue evidence="6">Leaf</tissue>
    </source>
</reference>
<organism evidence="6 7">
    <name type="scientific">Vigna unguiculata</name>
    <name type="common">Cowpea</name>
    <dbReference type="NCBI Taxonomy" id="3917"/>
    <lineage>
        <taxon>Eukaryota</taxon>
        <taxon>Viridiplantae</taxon>
        <taxon>Streptophyta</taxon>
        <taxon>Embryophyta</taxon>
        <taxon>Tracheophyta</taxon>
        <taxon>Spermatophyta</taxon>
        <taxon>Magnoliopsida</taxon>
        <taxon>eudicotyledons</taxon>
        <taxon>Gunneridae</taxon>
        <taxon>Pentapetalae</taxon>
        <taxon>rosids</taxon>
        <taxon>fabids</taxon>
        <taxon>Fabales</taxon>
        <taxon>Fabaceae</taxon>
        <taxon>Papilionoideae</taxon>
        <taxon>50 kb inversion clade</taxon>
        <taxon>NPAAA clade</taxon>
        <taxon>indigoferoid/millettioid clade</taxon>
        <taxon>Phaseoleae</taxon>
        <taxon>Vigna</taxon>
    </lineage>
</organism>
<evidence type="ECO:0000313" key="6">
    <source>
        <dbReference type="EMBL" id="QCE14094.1"/>
    </source>
</evidence>
<proteinExistence type="predicted"/>
<dbReference type="GO" id="GO:0055028">
    <property type="term" value="C:cortical microtubule"/>
    <property type="evidence" value="ECO:0007669"/>
    <property type="project" value="TreeGrafter"/>
</dbReference>
<keyword evidence="4" id="KW-0472">Membrane</keyword>
<keyword evidence="7" id="KW-1185">Reference proteome</keyword>
<dbReference type="EMBL" id="CP039355">
    <property type="protein sequence ID" value="QCE14094.1"/>
    <property type="molecule type" value="Genomic_DNA"/>
</dbReference>
<feature type="signal peptide" evidence="5">
    <location>
        <begin position="1"/>
        <end position="15"/>
    </location>
</feature>
<dbReference type="InterPro" id="IPR040265">
    <property type="entry name" value="CHUP1/IPGA1-like"/>
</dbReference>
<dbReference type="Proteomes" id="UP000501690">
    <property type="component" value="Linkage Group LG11"/>
</dbReference>
<protein>
    <recommendedName>
        <fullName evidence="8">Protein CHUP1</fullName>
    </recommendedName>
</protein>
<keyword evidence="1 2" id="KW-0175">Coiled coil</keyword>
<feature type="coiled-coil region" evidence="2">
    <location>
        <begin position="97"/>
        <end position="141"/>
    </location>
</feature>
<dbReference type="PANTHER" id="PTHR31342">
    <property type="entry name" value="PROTEIN CHUP1, CHLOROPLASTIC"/>
    <property type="match status" value="1"/>
</dbReference>
<evidence type="ECO:0000256" key="2">
    <source>
        <dbReference type="SAM" id="Coils"/>
    </source>
</evidence>
<accession>A0A4D6NN60</accession>
<evidence type="ECO:0000313" key="7">
    <source>
        <dbReference type="Proteomes" id="UP000501690"/>
    </source>
</evidence>
<sequence length="511" mass="58950">MMIRVSFMIVASVAAMTISRSKTSSSTRKKEQEFEEWENSTVKVNNKVIQNEEKEINFEMQKNLLTGEFKDLELLIGGEKMHNLTVKEIVQNLVPNYKRREAKLERKLLELNGLREEQSAIAQMQKQLEEKTEKVYFLEKTIASFQLDTEIMREKIRDDRMSKKQLVIAKKMINEMQRKKGDAGPVKEQILVLQQQVTELQKFQSSGGNSSTKKKLKDVQDIEVEVLELKRRNKELELEKRESKVKLVTAQARIRTEEETRSRIEEEIAGLQDVHEELSELVETLQRNRFDMVEEVVYQRWLNTLLRYEIQDNQRKSRKASRRDCSKNSSTELCEKKHSSTSDISDLELESVSSNATLDESDEIETTTFASSSSSSQSSNSSMKMKGWRKTILHSNTASKLLENPIQAKKKRVSFSDSVKLCTHSDIAEVVESAEDEKEKIVELASNVVNSTNIDSIEENEGARNIVVHSDELYSRNEPISSIDFRGKIIVVYLVTFLFFTLILLACVWIR</sequence>
<evidence type="ECO:0000256" key="4">
    <source>
        <dbReference type="SAM" id="Phobius"/>
    </source>
</evidence>
<evidence type="ECO:0000256" key="3">
    <source>
        <dbReference type="SAM" id="MobiDB-lite"/>
    </source>
</evidence>
<feature type="region of interest" description="Disordered" evidence="3">
    <location>
        <begin position="316"/>
        <end position="387"/>
    </location>
</feature>
<dbReference type="GO" id="GO:0072699">
    <property type="term" value="P:protein localization to cortical microtubule cytoskeleton"/>
    <property type="evidence" value="ECO:0007669"/>
    <property type="project" value="TreeGrafter"/>
</dbReference>
<feature type="coiled-coil region" evidence="2">
    <location>
        <begin position="219"/>
        <end position="288"/>
    </location>
</feature>
<keyword evidence="4" id="KW-1133">Transmembrane helix</keyword>
<name>A0A4D6NN60_VIGUN</name>
<feature type="transmembrane region" description="Helical" evidence="4">
    <location>
        <begin position="490"/>
        <end position="510"/>
    </location>
</feature>
<evidence type="ECO:0008006" key="8">
    <source>
        <dbReference type="Google" id="ProtNLM"/>
    </source>
</evidence>
<feature type="compositionally biased region" description="Low complexity" evidence="3">
    <location>
        <begin position="371"/>
        <end position="382"/>
    </location>
</feature>
<dbReference type="PANTHER" id="PTHR31342:SF35">
    <property type="entry name" value="PROTEIN CHUP1, CHLOROPLASTIC-LIKE"/>
    <property type="match status" value="1"/>
</dbReference>
<keyword evidence="5" id="KW-0732">Signal</keyword>
<keyword evidence="4" id="KW-0812">Transmembrane</keyword>
<evidence type="ECO:0000256" key="1">
    <source>
        <dbReference type="ARBA" id="ARBA00023054"/>
    </source>
</evidence>